<dbReference type="Gene3D" id="3.30.70.2170">
    <property type="match status" value="1"/>
</dbReference>
<dbReference type="PANTHER" id="PTHR11629:SF63">
    <property type="entry name" value="V-TYPE PROTON ATPASE SUBUNIT A"/>
    <property type="match status" value="1"/>
</dbReference>
<keyword evidence="5 8" id="KW-1133">Transmembrane helix</keyword>
<evidence type="ECO:0000256" key="7">
    <source>
        <dbReference type="ARBA" id="ARBA00023136"/>
    </source>
</evidence>
<dbReference type="GO" id="GO:0033179">
    <property type="term" value="C:proton-transporting V-type ATPase, V0 domain"/>
    <property type="evidence" value="ECO:0007669"/>
    <property type="project" value="InterPro"/>
</dbReference>
<dbReference type="RefSeq" id="WP_002585708.1">
    <property type="nucleotide sequence ID" value="NZ_KB851021.1"/>
</dbReference>
<evidence type="ECO:0000256" key="3">
    <source>
        <dbReference type="ARBA" id="ARBA00022448"/>
    </source>
</evidence>
<feature type="transmembrane region" description="Helical" evidence="8">
    <location>
        <begin position="608"/>
        <end position="633"/>
    </location>
</feature>
<dbReference type="GO" id="GO:0007035">
    <property type="term" value="P:vacuolar acidification"/>
    <property type="evidence" value="ECO:0007669"/>
    <property type="project" value="TreeGrafter"/>
</dbReference>
<comment type="similarity">
    <text evidence="2">Belongs to the V-ATPase 116 kDa subunit family.</text>
</comment>
<dbReference type="Proteomes" id="UP000013085">
    <property type="component" value="Unassembled WGS sequence"/>
</dbReference>
<proteinExistence type="inferred from homology"/>
<organism evidence="9 10">
    <name type="scientific">[Clostridium] clostridioforme 90A8</name>
    <dbReference type="NCBI Taxonomy" id="999408"/>
    <lineage>
        <taxon>Bacteria</taxon>
        <taxon>Bacillati</taxon>
        <taxon>Bacillota</taxon>
        <taxon>Clostridia</taxon>
        <taxon>Lachnospirales</taxon>
        <taxon>Lachnospiraceae</taxon>
        <taxon>Enterocloster</taxon>
    </lineage>
</organism>
<reference evidence="9 10" key="1">
    <citation type="submission" date="2013-01" db="EMBL/GenBank/DDBJ databases">
        <title>The Genome Sequence of Clostridium clostridioforme 90A8.</title>
        <authorList>
            <consortium name="The Broad Institute Genome Sequencing Platform"/>
            <person name="Earl A."/>
            <person name="Ward D."/>
            <person name="Feldgarden M."/>
            <person name="Gevers D."/>
            <person name="Courvalin P."/>
            <person name="Lambert T."/>
            <person name="Walker B."/>
            <person name="Young S.K."/>
            <person name="Zeng Q."/>
            <person name="Gargeya S."/>
            <person name="Fitzgerald M."/>
            <person name="Haas B."/>
            <person name="Abouelleil A."/>
            <person name="Alvarado L."/>
            <person name="Arachchi H.M."/>
            <person name="Berlin A.M."/>
            <person name="Chapman S.B."/>
            <person name="Dewar J."/>
            <person name="Goldberg J."/>
            <person name="Griggs A."/>
            <person name="Gujja S."/>
            <person name="Hansen M."/>
            <person name="Howarth C."/>
            <person name="Imamovic A."/>
            <person name="Larimer J."/>
            <person name="McCowan C."/>
            <person name="Murphy C."/>
            <person name="Neiman D."/>
            <person name="Pearson M."/>
            <person name="Priest M."/>
            <person name="Roberts A."/>
            <person name="Saif S."/>
            <person name="Shea T."/>
            <person name="Sisk P."/>
            <person name="Sykes S."/>
            <person name="Wortman J."/>
            <person name="Nusbaum C."/>
            <person name="Birren B."/>
        </authorList>
    </citation>
    <scope>NUCLEOTIDE SEQUENCE [LARGE SCALE GENOMIC DNA]</scope>
    <source>
        <strain evidence="9 10">90A8</strain>
    </source>
</reference>
<evidence type="ECO:0000256" key="6">
    <source>
        <dbReference type="ARBA" id="ARBA00023065"/>
    </source>
</evidence>
<dbReference type="GeneID" id="57963275"/>
<feature type="transmembrane region" description="Helical" evidence="8">
    <location>
        <begin position="363"/>
        <end position="385"/>
    </location>
</feature>
<protein>
    <submittedName>
        <fullName evidence="9">Uncharacterized protein</fullName>
    </submittedName>
</protein>
<feature type="transmembrane region" description="Helical" evidence="8">
    <location>
        <begin position="578"/>
        <end position="596"/>
    </location>
</feature>
<accession>A0A0E2HAA3</accession>
<evidence type="ECO:0000313" key="9">
    <source>
        <dbReference type="EMBL" id="ENZ13674.1"/>
    </source>
</evidence>
<dbReference type="Gene3D" id="1.20.1460.20">
    <property type="match status" value="1"/>
</dbReference>
<keyword evidence="3" id="KW-0813">Transport</keyword>
<name>A0A0E2HAA3_9FIRM</name>
<evidence type="ECO:0000256" key="8">
    <source>
        <dbReference type="SAM" id="Phobius"/>
    </source>
</evidence>
<keyword evidence="6" id="KW-0406">Ion transport</keyword>
<dbReference type="AlphaFoldDB" id="A0A0E2HAA3"/>
<comment type="subcellular location">
    <subcellularLocation>
        <location evidence="1">Membrane</location>
        <topology evidence="1">Multi-pass membrane protein</topology>
    </subcellularLocation>
</comment>
<dbReference type="EMBL" id="AGYR01000029">
    <property type="protein sequence ID" value="ENZ13674.1"/>
    <property type="molecule type" value="Genomic_DNA"/>
</dbReference>
<comment type="caution">
    <text evidence="9">The sequence shown here is derived from an EMBL/GenBank/DDBJ whole genome shotgun (WGS) entry which is preliminary data.</text>
</comment>
<evidence type="ECO:0000313" key="10">
    <source>
        <dbReference type="Proteomes" id="UP000013085"/>
    </source>
</evidence>
<gene>
    <name evidence="9" type="ORF">HMPREF1090_02569</name>
</gene>
<dbReference type="GO" id="GO:0016471">
    <property type="term" value="C:vacuolar proton-transporting V-type ATPase complex"/>
    <property type="evidence" value="ECO:0007669"/>
    <property type="project" value="TreeGrafter"/>
</dbReference>
<evidence type="ECO:0000256" key="4">
    <source>
        <dbReference type="ARBA" id="ARBA00022692"/>
    </source>
</evidence>
<keyword evidence="7 8" id="KW-0472">Membrane</keyword>
<dbReference type="GO" id="GO:0051117">
    <property type="term" value="F:ATPase binding"/>
    <property type="evidence" value="ECO:0007669"/>
    <property type="project" value="TreeGrafter"/>
</dbReference>
<dbReference type="GO" id="GO:0046961">
    <property type="term" value="F:proton-transporting ATPase activity, rotational mechanism"/>
    <property type="evidence" value="ECO:0007669"/>
    <property type="project" value="InterPro"/>
</dbReference>
<feature type="transmembrane region" description="Helical" evidence="8">
    <location>
        <begin position="406"/>
        <end position="426"/>
    </location>
</feature>
<dbReference type="HOGENOM" id="CLU_025558_1_0_9"/>
<dbReference type="Pfam" id="PF01496">
    <property type="entry name" value="V_ATPase_I"/>
    <property type="match status" value="2"/>
</dbReference>
<keyword evidence="4 8" id="KW-0812">Transmembrane</keyword>
<dbReference type="PANTHER" id="PTHR11629">
    <property type="entry name" value="VACUOLAR PROTON ATPASES"/>
    <property type="match status" value="1"/>
</dbReference>
<feature type="transmembrane region" description="Helical" evidence="8">
    <location>
        <begin position="458"/>
        <end position="479"/>
    </location>
</feature>
<dbReference type="PATRIC" id="fig|999408.3.peg.2776"/>
<evidence type="ECO:0000256" key="5">
    <source>
        <dbReference type="ARBA" id="ARBA00022989"/>
    </source>
</evidence>
<dbReference type="InterPro" id="IPR002490">
    <property type="entry name" value="V-ATPase_116kDa_su"/>
</dbReference>
<dbReference type="Gene3D" id="3.30.70.2750">
    <property type="match status" value="1"/>
</dbReference>
<evidence type="ECO:0000256" key="1">
    <source>
        <dbReference type="ARBA" id="ARBA00004141"/>
    </source>
</evidence>
<sequence>MAVVPMKKVLICGLKKDRKGTLELLQRQGVLEISNVLQEDDMLGRMDVTSSKTVFERNANIAEQAINILDRYAPEEKGMLSSFEGREVLSLDEYEANAGKHDEVMKKAYRLQELAKQIGEHSAAVPKLEQQMEALVPWRSFDLPLDFKGTKKTAAFIGSIQDEITLEQVTEQLGELAPQAETIDVTIVSASKEQTCLFIVCAKPDAEAVEDALKKMNFVKPPLSQTVPAKRQQQLEEELAKEKAEIKKAEKAVAEMAPDRELIKFVMDYYTMRAEKYGVLNGLAQSRRVFFITGYVPESAAAKLEKLLQEKYEVVVEYTEPGDEEDVPILLHNNKFAEPVEGVIESYSVPSKGEIDPSMIVALFYYVQFGLMLSDAAYGLIMVAGTAYCLTKFKNMEAGMKKFMKMFMYCGISTTFWGFMFGSFFGDAVNVIATTFFNRPDIRLAPLWFEPVSLPMKLLVFAFGLGILHLFIGLGIKFYSCVKNGSLADGIYDAIFWYMLVGGGIIYLLTMPMFTEMLGLTFTLPAVAGTVAAYAAAIGFVGIVLTSGRESKNWVKRILKGLYGAYGVSSYLSDILSYSRLLALGLATSVISTVFNKMGSMMGASIPGAIIFILVFVIGHSLNLAINALGAYVHTNRLQYVEFFGKFYEGGGRKFEPFAVHTKYYKIKEDI</sequence>
<feature type="transmembrane region" description="Helical" evidence="8">
    <location>
        <begin position="522"/>
        <end position="545"/>
    </location>
</feature>
<evidence type="ECO:0000256" key="2">
    <source>
        <dbReference type="ARBA" id="ARBA00009904"/>
    </source>
</evidence>
<feature type="transmembrane region" description="Helical" evidence="8">
    <location>
        <begin position="491"/>
        <end position="510"/>
    </location>
</feature>